<feature type="transmembrane region" description="Helical" evidence="1">
    <location>
        <begin position="126"/>
        <end position="146"/>
    </location>
</feature>
<evidence type="ECO:0000313" key="3">
    <source>
        <dbReference type="Proteomes" id="UP000589738"/>
    </source>
</evidence>
<evidence type="ECO:0000256" key="1">
    <source>
        <dbReference type="SAM" id="Phobius"/>
    </source>
</evidence>
<gene>
    <name evidence="2" type="ORF">HNP36_001066</name>
</gene>
<dbReference type="AlphaFoldDB" id="A0A841N4F9"/>
<name>A0A841N4F9_9FLAO</name>
<dbReference type="Proteomes" id="UP000589738">
    <property type="component" value="Unassembled WGS sequence"/>
</dbReference>
<keyword evidence="3" id="KW-1185">Reference proteome</keyword>
<sequence length="221" mass="25811">MIKITNYYLDQHIRIDNFDQLILWIAILTSIGTITTGAYLASFSKGFLYSIKTCENKYTFKKFSLAGLQLPFKKTYLKDILLGIDSKTSTVINKALKADSYFMPFAYGGLLMIFFYFWLRFMDRPYSFIYILLIKCWYFPLAAYAMDILENNFTVSLLEKLDILKQERITNPEDWRLNEDDKNKLISTFQIKIIIVSGLKWLTAILSILIILAALYVLLFP</sequence>
<keyword evidence="1" id="KW-1133">Transmembrane helix</keyword>
<reference evidence="2 3" key="1">
    <citation type="submission" date="2020-08" db="EMBL/GenBank/DDBJ databases">
        <title>Functional genomics of gut bacteria from endangered species of beetles.</title>
        <authorList>
            <person name="Carlos-Shanley C."/>
        </authorList>
    </citation>
    <scope>NUCLEOTIDE SEQUENCE [LARGE SCALE GENOMIC DNA]</scope>
    <source>
        <strain evidence="2 3">S00136</strain>
    </source>
</reference>
<protein>
    <submittedName>
        <fullName evidence="2">Uncharacterized protein</fullName>
    </submittedName>
</protein>
<keyword evidence="1" id="KW-0812">Transmembrane</keyword>
<proteinExistence type="predicted"/>
<comment type="caution">
    <text evidence="2">The sequence shown here is derived from an EMBL/GenBank/DDBJ whole genome shotgun (WGS) entry which is preliminary data.</text>
</comment>
<feature type="transmembrane region" description="Helical" evidence="1">
    <location>
        <begin position="21"/>
        <end position="41"/>
    </location>
</feature>
<organism evidence="2 3">
    <name type="scientific">Chryseobacterium shigense</name>
    <dbReference type="NCBI Taxonomy" id="297244"/>
    <lineage>
        <taxon>Bacteria</taxon>
        <taxon>Pseudomonadati</taxon>
        <taxon>Bacteroidota</taxon>
        <taxon>Flavobacteriia</taxon>
        <taxon>Flavobacteriales</taxon>
        <taxon>Weeksellaceae</taxon>
        <taxon>Chryseobacterium group</taxon>
        <taxon>Chryseobacterium</taxon>
    </lineage>
</organism>
<evidence type="ECO:0000313" key="2">
    <source>
        <dbReference type="EMBL" id="MBB6370013.1"/>
    </source>
</evidence>
<keyword evidence="1" id="KW-0472">Membrane</keyword>
<accession>A0A841N4F9</accession>
<dbReference type="RefSeq" id="WP_184159675.1">
    <property type="nucleotide sequence ID" value="NZ_JACHLC010000001.1"/>
</dbReference>
<dbReference type="EMBL" id="JACHLC010000001">
    <property type="protein sequence ID" value="MBB6370013.1"/>
    <property type="molecule type" value="Genomic_DNA"/>
</dbReference>
<feature type="transmembrane region" description="Helical" evidence="1">
    <location>
        <begin position="201"/>
        <end position="220"/>
    </location>
</feature>
<feature type="transmembrane region" description="Helical" evidence="1">
    <location>
        <begin position="101"/>
        <end position="119"/>
    </location>
</feature>